<protein>
    <submittedName>
        <fullName evidence="1">CHASE domain-containing protein</fullName>
    </submittedName>
</protein>
<accession>A0AC60VXL1</accession>
<sequence length="545" mass="62681">MRFDAIPWIALGISLLVTTSIWILILDLEKESEETEFIGIAQKITLEIEGSLNKHEEILMGFKGLFESSEEVTRKEFSEFYTIQEINARFPEILGVGYIQHIENETEKTELINEISEEVVEYSIFPEGSRTEYYPVVFLEPQNFRNKQALGYDVYSEEERKKAVDKSKVIEDIVITDKLILVQETEENIQYGFLILLPIYHTQEELVESKEFRGFVYSVIRINDFVENVIETKIFEDIEIKIYDGVKNDENRVFSSQYVKANPSGNIFLYSDEIEFGENLWTVSYIGGIPDPGEIQDSRIIIPITGYAMSFLLFYTFVLLSKNIQMAKKTIKQERTSALGELAARFSHDVRNPLSNIRLALDLLKKKQKFESEESEEKIQIIEKNLDRISHQVEDVLDFVRIRPLEKTEESLKSLLNESLESLKIPKNIKISIKDNNITVFGDSNQLQIVFKNLITNSIQAIDKDEGEIKIKAKEKSNQIIIEFIDSGPGFSRLKMEEAFEPLTTTKQTGTGLGLVTCKNIIENHNGVIEVTEKPTTFTIKMPKK</sequence>
<proteinExistence type="predicted"/>
<name>A0AC60VXL1_9ARCH</name>
<reference evidence="1 2" key="1">
    <citation type="journal article" date="2020" name="Appl. Environ. Microbiol.">
        <title>Genomic Characteristics of a Novel Species of Ammonia-Oxidizing Archaea from the Jiulong River Estuary.</title>
        <authorList>
            <person name="Zou D."/>
            <person name="Wan R."/>
            <person name="Han L."/>
            <person name="Xu M.N."/>
            <person name="Liu Y."/>
            <person name="Liu H."/>
            <person name="Kao S.J."/>
            <person name="Li M."/>
        </authorList>
    </citation>
    <scope>NUCLEOTIDE SEQUENCE [LARGE SCALE GENOMIC DNA]</scope>
    <source>
        <strain evidence="1">W1bin1</strain>
    </source>
</reference>
<evidence type="ECO:0000313" key="2">
    <source>
        <dbReference type="Proteomes" id="UP000559653"/>
    </source>
</evidence>
<organism evidence="1 2">
    <name type="scientific">Candidatus Nitrosomaritimum aestuariumsis</name>
    <dbReference type="NCBI Taxonomy" id="3342354"/>
    <lineage>
        <taxon>Archaea</taxon>
        <taxon>Nitrososphaerota</taxon>
        <taxon>Nitrososphaeria</taxon>
        <taxon>Nitrosopumilales</taxon>
        <taxon>Nitrosopumilaceae</taxon>
        <taxon>Candidatus Nitrosomaritimum</taxon>
    </lineage>
</organism>
<evidence type="ECO:0000313" key="1">
    <source>
        <dbReference type="EMBL" id="MBA4452182.1"/>
    </source>
</evidence>
<comment type="caution">
    <text evidence="1">The sequence shown here is derived from an EMBL/GenBank/DDBJ whole genome shotgun (WGS) entry which is preliminary data.</text>
</comment>
<dbReference type="Proteomes" id="UP000559653">
    <property type="component" value="Unassembled WGS sequence"/>
</dbReference>
<dbReference type="EMBL" id="JACEMZ010000012">
    <property type="protein sequence ID" value="MBA4452182.1"/>
    <property type="molecule type" value="Genomic_DNA"/>
</dbReference>
<gene>
    <name evidence="1" type="ORF">H2B03_03260</name>
</gene>